<dbReference type="AlphaFoldDB" id="A0A9D2TGT3"/>
<reference evidence="3" key="1">
    <citation type="journal article" date="2021" name="PeerJ">
        <title>Extensive microbial diversity within the chicken gut microbiome revealed by metagenomics and culture.</title>
        <authorList>
            <person name="Gilroy R."/>
            <person name="Ravi A."/>
            <person name="Getino M."/>
            <person name="Pursley I."/>
            <person name="Horton D.L."/>
            <person name="Alikhan N.F."/>
            <person name="Baker D."/>
            <person name="Gharbi K."/>
            <person name="Hall N."/>
            <person name="Watson M."/>
            <person name="Adriaenssens E.M."/>
            <person name="Foster-Nyarko E."/>
            <person name="Jarju S."/>
            <person name="Secka A."/>
            <person name="Antonio M."/>
            <person name="Oren A."/>
            <person name="Chaudhuri R.R."/>
            <person name="La Ragione R."/>
            <person name="Hildebrand F."/>
            <person name="Pallen M.J."/>
        </authorList>
    </citation>
    <scope>NUCLEOTIDE SEQUENCE</scope>
    <source>
        <strain evidence="3">CHK130-7132</strain>
    </source>
</reference>
<evidence type="ECO:0000259" key="2">
    <source>
        <dbReference type="Pfam" id="PF01569"/>
    </source>
</evidence>
<feature type="region of interest" description="Disordered" evidence="1">
    <location>
        <begin position="1"/>
        <end position="43"/>
    </location>
</feature>
<gene>
    <name evidence="3" type="ORF">H9932_02785</name>
</gene>
<dbReference type="InterPro" id="IPR000326">
    <property type="entry name" value="PAP2/HPO"/>
</dbReference>
<reference evidence="3" key="2">
    <citation type="submission" date="2021-04" db="EMBL/GenBank/DDBJ databases">
        <authorList>
            <person name="Gilroy R."/>
        </authorList>
    </citation>
    <scope>NUCLEOTIDE SEQUENCE</scope>
    <source>
        <strain evidence="3">CHK130-7132</strain>
    </source>
</reference>
<dbReference type="EMBL" id="DWWC01000059">
    <property type="protein sequence ID" value="HJC68591.1"/>
    <property type="molecule type" value="Genomic_DNA"/>
</dbReference>
<name>A0A9D2TGT3_9MICO</name>
<feature type="compositionally biased region" description="Pro residues" evidence="1">
    <location>
        <begin position="1"/>
        <end position="14"/>
    </location>
</feature>
<comment type="caution">
    <text evidence="3">The sequence shown here is derived from an EMBL/GenBank/DDBJ whole genome shotgun (WGS) entry which is preliminary data.</text>
</comment>
<dbReference type="SUPFAM" id="SSF48317">
    <property type="entry name" value="Acid phosphatase/Vanadium-dependent haloperoxidase"/>
    <property type="match status" value="1"/>
</dbReference>
<feature type="compositionally biased region" description="Gly residues" evidence="1">
    <location>
        <begin position="77"/>
        <end position="89"/>
    </location>
</feature>
<feature type="region of interest" description="Disordered" evidence="1">
    <location>
        <begin position="70"/>
        <end position="95"/>
    </location>
</feature>
<dbReference type="PROSITE" id="PS51318">
    <property type="entry name" value="TAT"/>
    <property type="match status" value="1"/>
</dbReference>
<evidence type="ECO:0000313" key="4">
    <source>
        <dbReference type="Proteomes" id="UP000823854"/>
    </source>
</evidence>
<sequence>MPPSTPVVPAPPTEPSGSPAPEAPADSASAVASANHAVASPPARRSLLSMALAGSAAAAVGVLGGRAPAATAAGPALAGGRGHGPGRGRIPGLDDVDVDSPRPFTEAQLSAEYASDRTVDYVPMLSGFLTLQREHPEVLEENLERTLRINHDASDEQEAAAIVDEYGDMSYTMANGLGARLGEIYQAAVDAGRLPRTTSLIHKDGGRAQSESTNPAKEFFDYDRPYVVAPDRYVPRDKEGGDAYSSTSGAYPSGHTNQAYWQGTLLATLLPELAPQILARTAESGHYRIVMAMHYPLDVIGGRMMGQAAIAKRWADDEFAELLLAARAELYAVLQEDCGRDLLRFVQRDTAYLPAEEACRLYRERLTYGFGRVAPSGVPMDVPRIAASLLRTSHPRLTEGQRRQVLELTAIDSGHPLDLSVHSTSSWQRIDLCAAMSAHVDVDRDGTVHLR</sequence>
<accession>A0A9D2TGT3</accession>
<dbReference type="Gene3D" id="1.20.144.10">
    <property type="entry name" value="Phosphatidic acid phosphatase type 2/haloperoxidase"/>
    <property type="match status" value="1"/>
</dbReference>
<dbReference type="GO" id="GO:0003993">
    <property type="term" value="F:acid phosphatase activity"/>
    <property type="evidence" value="ECO:0007669"/>
    <property type="project" value="InterPro"/>
</dbReference>
<organism evidence="3 4">
    <name type="scientific">Candidatus Brachybacterium intestinipullorum</name>
    <dbReference type="NCBI Taxonomy" id="2838512"/>
    <lineage>
        <taxon>Bacteria</taxon>
        <taxon>Bacillati</taxon>
        <taxon>Actinomycetota</taxon>
        <taxon>Actinomycetes</taxon>
        <taxon>Micrococcales</taxon>
        <taxon>Dermabacteraceae</taxon>
        <taxon>Brachybacterium</taxon>
    </lineage>
</organism>
<feature type="domain" description="Phosphatidic acid phosphatase type 2/haloperoxidase" evidence="2">
    <location>
        <begin position="213"/>
        <end position="310"/>
    </location>
</feature>
<protein>
    <submittedName>
        <fullName evidence="3">Phosphatase PAP2 family protein</fullName>
    </submittedName>
</protein>
<evidence type="ECO:0000313" key="3">
    <source>
        <dbReference type="EMBL" id="HJC68591.1"/>
    </source>
</evidence>
<evidence type="ECO:0000256" key="1">
    <source>
        <dbReference type="SAM" id="MobiDB-lite"/>
    </source>
</evidence>
<feature type="compositionally biased region" description="Low complexity" evidence="1">
    <location>
        <begin position="15"/>
        <end position="43"/>
    </location>
</feature>
<dbReference type="InterPro" id="IPR036938">
    <property type="entry name" value="PAP2/HPO_sf"/>
</dbReference>
<dbReference type="InterPro" id="IPR001011">
    <property type="entry name" value="Acid_Pase_classA_bac"/>
</dbReference>
<dbReference type="GO" id="GO:0030288">
    <property type="term" value="C:outer membrane-bounded periplasmic space"/>
    <property type="evidence" value="ECO:0007669"/>
    <property type="project" value="InterPro"/>
</dbReference>
<dbReference type="Proteomes" id="UP000823854">
    <property type="component" value="Unassembled WGS sequence"/>
</dbReference>
<dbReference type="InterPro" id="IPR006311">
    <property type="entry name" value="TAT_signal"/>
</dbReference>
<dbReference type="Pfam" id="PF01569">
    <property type="entry name" value="PAP2"/>
    <property type="match status" value="1"/>
</dbReference>
<dbReference type="CDD" id="cd03397">
    <property type="entry name" value="PAP2_acid_phosphatase"/>
    <property type="match status" value="1"/>
</dbReference>
<proteinExistence type="predicted"/>